<dbReference type="GO" id="GO:0005524">
    <property type="term" value="F:ATP binding"/>
    <property type="evidence" value="ECO:0007669"/>
    <property type="project" value="InterPro"/>
</dbReference>
<feature type="compositionally biased region" description="Basic residues" evidence="1">
    <location>
        <begin position="150"/>
        <end position="166"/>
    </location>
</feature>
<feature type="region of interest" description="Disordered" evidence="1">
    <location>
        <begin position="1"/>
        <end position="59"/>
    </location>
</feature>
<accession>A0A6A6H8X5</accession>
<dbReference type="PANTHER" id="PTHR46411">
    <property type="entry name" value="FAMILY ATPASE, PUTATIVE-RELATED"/>
    <property type="match status" value="1"/>
</dbReference>
<evidence type="ECO:0000259" key="2">
    <source>
        <dbReference type="SMART" id="SM00382"/>
    </source>
</evidence>
<dbReference type="InterPro" id="IPR003959">
    <property type="entry name" value="ATPase_AAA_core"/>
</dbReference>
<dbReference type="AlphaFoldDB" id="A0A6A6H8X5"/>
<gene>
    <name evidence="3" type="ORF">EV356DRAFT_501694</name>
</gene>
<organism evidence="3 4">
    <name type="scientific">Viridothelium virens</name>
    <name type="common">Speckled blister lichen</name>
    <name type="synonym">Trypethelium virens</name>
    <dbReference type="NCBI Taxonomy" id="1048519"/>
    <lineage>
        <taxon>Eukaryota</taxon>
        <taxon>Fungi</taxon>
        <taxon>Dikarya</taxon>
        <taxon>Ascomycota</taxon>
        <taxon>Pezizomycotina</taxon>
        <taxon>Dothideomycetes</taxon>
        <taxon>Dothideomycetes incertae sedis</taxon>
        <taxon>Trypetheliales</taxon>
        <taxon>Trypetheliaceae</taxon>
        <taxon>Viridothelium</taxon>
    </lineage>
</organism>
<dbReference type="SMART" id="SM00382">
    <property type="entry name" value="AAA"/>
    <property type="match status" value="1"/>
</dbReference>
<feature type="compositionally biased region" description="Low complexity" evidence="1">
    <location>
        <begin position="202"/>
        <end position="212"/>
    </location>
</feature>
<reference evidence="3" key="1">
    <citation type="journal article" date="2020" name="Stud. Mycol.">
        <title>101 Dothideomycetes genomes: a test case for predicting lifestyles and emergence of pathogens.</title>
        <authorList>
            <person name="Haridas S."/>
            <person name="Albert R."/>
            <person name="Binder M."/>
            <person name="Bloem J."/>
            <person name="Labutti K."/>
            <person name="Salamov A."/>
            <person name="Andreopoulos B."/>
            <person name="Baker S."/>
            <person name="Barry K."/>
            <person name="Bills G."/>
            <person name="Bluhm B."/>
            <person name="Cannon C."/>
            <person name="Castanera R."/>
            <person name="Culley D."/>
            <person name="Daum C."/>
            <person name="Ezra D."/>
            <person name="Gonzalez J."/>
            <person name="Henrissat B."/>
            <person name="Kuo A."/>
            <person name="Liang C."/>
            <person name="Lipzen A."/>
            <person name="Lutzoni F."/>
            <person name="Magnuson J."/>
            <person name="Mondo S."/>
            <person name="Nolan M."/>
            <person name="Ohm R."/>
            <person name="Pangilinan J."/>
            <person name="Park H.-J."/>
            <person name="Ramirez L."/>
            <person name="Alfaro M."/>
            <person name="Sun H."/>
            <person name="Tritt A."/>
            <person name="Yoshinaga Y."/>
            <person name="Zwiers L.-H."/>
            <person name="Turgeon B."/>
            <person name="Goodwin S."/>
            <person name="Spatafora J."/>
            <person name="Crous P."/>
            <person name="Grigoriev I."/>
        </authorList>
    </citation>
    <scope>NUCLEOTIDE SEQUENCE</scope>
    <source>
        <strain evidence="3">Tuck. ex Michener</strain>
    </source>
</reference>
<dbReference type="InterPro" id="IPR003593">
    <property type="entry name" value="AAA+_ATPase"/>
</dbReference>
<name>A0A6A6H8X5_VIRVR</name>
<evidence type="ECO:0000313" key="3">
    <source>
        <dbReference type="EMBL" id="KAF2234472.1"/>
    </source>
</evidence>
<dbReference type="Proteomes" id="UP000800092">
    <property type="component" value="Unassembled WGS sequence"/>
</dbReference>
<proteinExistence type="predicted"/>
<dbReference type="InterPro" id="IPR027417">
    <property type="entry name" value="P-loop_NTPase"/>
</dbReference>
<evidence type="ECO:0000313" key="4">
    <source>
        <dbReference type="Proteomes" id="UP000800092"/>
    </source>
</evidence>
<feature type="region of interest" description="Disordered" evidence="1">
    <location>
        <begin position="904"/>
        <end position="933"/>
    </location>
</feature>
<dbReference type="SUPFAM" id="SSF52540">
    <property type="entry name" value="P-loop containing nucleoside triphosphate hydrolases"/>
    <property type="match status" value="1"/>
</dbReference>
<sequence length="933" mass="106192">MSTDSLLKARPGSANGSTISTQISRIPTKEISQTDTPNDTVKDVIPHGSKSTFTDQEEMREPPKILYKLRYRNSDRDVIYLREDSKPFEDLQEVEDVKPKVPEKKGPIFEIVTMVTVHDMRTRLGKKITPTYKDVLNGTRRDGTMEPTHRVLKIRLSTKKKGKKPSKGLVPPPPPPPLPVPVDMDFGPLQLPDMIPPGRPRSVYSSSASSDSNDSESEGSRHRKKKQDHHQEDCKVPDCPICNKWAGLSGKLLDSSSLRINTIDQTYMVIKSAKLKAVIRAIVDYHPDQHLGGDSIAISEPYCILHHYSEALADICERAEKSGSPDTERLLSCQAASAKKYHADVETVEHIRILLDFLDKGYKEKIEAEKQRWKKSPPVATHEMLWLLFKPGTRVFADVKNGKGGFIVRSFDPVGSLELWSLSFDGTEIGCRTSDHHLFPFSGEREISSLPICPVQYYHEPDMEQKRINRGKKYFDVLKSGFMQVDYDGTSHDVVKKKVRGRVVFDPSSYYESEKGADERPELEDPEMGLFSTGRVCSCAWCTDELKRNNTEEPGSDELHKSRFLFQEIQDINPKEVLLKSEVQETLFFLLPRMIRGFVLKERVWRTLDINQASGPISGKEKALETLAMPDHNLAIIKALSVKFTRMRANWSADFIMNKGEGQIFLLHGPPGVGKTYTAECTAEYTGRTLLQLTCADIGTNETEMEARLAEWFALAETWGAVMLIDEADVYLEERARGDIQRNSLVSAFLRSMEYYRGILFLTTNRIGHMDLAIMSRIHIILHYEPLSTQYKRKIWEDFFSKLEAEREDIYIEKRAKEFILEEDTMTATNWNGREIRNAFQTAVALAESDAFLAQRDRQRAQKAQDSDASSEEETVRLKIKHFDQVVRMSQSFKDHFYGRFKGSEAKHAEEDEARLDYPNVRSKSGKGRGKGD</sequence>
<feature type="compositionally biased region" description="Polar residues" evidence="1">
    <location>
        <begin position="14"/>
        <end position="39"/>
    </location>
</feature>
<keyword evidence="3" id="KW-0378">Hydrolase</keyword>
<dbReference type="Gene3D" id="3.40.50.300">
    <property type="entry name" value="P-loop containing nucleotide triphosphate hydrolases"/>
    <property type="match status" value="1"/>
</dbReference>
<dbReference type="Pfam" id="PF22942">
    <property type="entry name" value="DUF7025"/>
    <property type="match status" value="1"/>
</dbReference>
<feature type="domain" description="AAA+ ATPase" evidence="2">
    <location>
        <begin position="661"/>
        <end position="786"/>
    </location>
</feature>
<protein>
    <submittedName>
        <fullName evidence="3">P-loop containing nucleoside triphosphate hydrolase protein</fullName>
    </submittedName>
</protein>
<dbReference type="PANTHER" id="PTHR46411:SF4">
    <property type="entry name" value="AAA+ ATPASE DOMAIN-CONTAINING PROTEIN"/>
    <property type="match status" value="1"/>
</dbReference>
<feature type="compositionally biased region" description="Basic and acidic residues" evidence="1">
    <location>
        <begin position="139"/>
        <end position="149"/>
    </location>
</feature>
<evidence type="ECO:0000256" key="1">
    <source>
        <dbReference type="SAM" id="MobiDB-lite"/>
    </source>
</evidence>
<dbReference type="InterPro" id="IPR054289">
    <property type="entry name" value="DUF7025"/>
</dbReference>
<feature type="compositionally biased region" description="Basic residues" evidence="1">
    <location>
        <begin position="924"/>
        <end position="933"/>
    </location>
</feature>
<dbReference type="GO" id="GO:0016887">
    <property type="term" value="F:ATP hydrolysis activity"/>
    <property type="evidence" value="ECO:0007669"/>
    <property type="project" value="InterPro"/>
</dbReference>
<feature type="compositionally biased region" description="Pro residues" evidence="1">
    <location>
        <begin position="170"/>
        <end position="180"/>
    </location>
</feature>
<keyword evidence="4" id="KW-1185">Reference proteome</keyword>
<dbReference type="OrthoDB" id="10042665at2759"/>
<dbReference type="Pfam" id="PF23232">
    <property type="entry name" value="AAA_lid_13"/>
    <property type="match status" value="1"/>
</dbReference>
<dbReference type="InterPro" id="IPR056599">
    <property type="entry name" value="AAA_lid_fung"/>
</dbReference>
<dbReference type="Pfam" id="PF00004">
    <property type="entry name" value="AAA"/>
    <property type="match status" value="1"/>
</dbReference>
<dbReference type="EMBL" id="ML991798">
    <property type="protein sequence ID" value="KAF2234472.1"/>
    <property type="molecule type" value="Genomic_DNA"/>
</dbReference>
<feature type="region of interest" description="Disordered" evidence="1">
    <location>
        <begin position="138"/>
        <end position="234"/>
    </location>
</feature>